<dbReference type="PANTHER" id="PTHR12809:SF2">
    <property type="entry name" value="MEDIATOR OF RNA POLYMERASE II TRANSCRIPTION SUBUNIT 14"/>
    <property type="match status" value="1"/>
</dbReference>
<evidence type="ECO:0000256" key="6">
    <source>
        <dbReference type="ARBA" id="ARBA00023163"/>
    </source>
</evidence>
<evidence type="ECO:0000256" key="7">
    <source>
        <dbReference type="ARBA" id="ARBA00023242"/>
    </source>
</evidence>
<evidence type="ECO:0000256" key="10">
    <source>
        <dbReference type="SAM" id="MobiDB-lite"/>
    </source>
</evidence>
<evidence type="ECO:0000256" key="1">
    <source>
        <dbReference type="ARBA" id="ARBA00004123"/>
    </source>
</evidence>
<dbReference type="GO" id="GO:0006357">
    <property type="term" value="P:regulation of transcription by RNA polymerase II"/>
    <property type="evidence" value="ECO:0007669"/>
    <property type="project" value="InterPro"/>
</dbReference>
<evidence type="ECO:0000256" key="9">
    <source>
        <dbReference type="RuleBase" id="RU365082"/>
    </source>
</evidence>
<proteinExistence type="inferred from homology"/>
<feature type="domain" description="Mediator complex subunit MED14 N-terminal" evidence="11">
    <location>
        <begin position="152"/>
        <end position="275"/>
    </location>
</feature>
<comment type="caution">
    <text evidence="12">The sequence shown here is derived from an EMBL/GenBank/DDBJ whole genome shotgun (WGS) entry which is preliminary data.</text>
</comment>
<gene>
    <name evidence="12" type="ORF">B9479_000452</name>
</gene>
<comment type="subunit">
    <text evidence="9">Component of the Mediator complex.</text>
</comment>
<feature type="compositionally biased region" description="Polar residues" evidence="10">
    <location>
        <begin position="111"/>
        <end position="137"/>
    </location>
</feature>
<dbReference type="GO" id="GO:0003712">
    <property type="term" value="F:transcription coregulator activity"/>
    <property type="evidence" value="ECO:0007669"/>
    <property type="project" value="UniProtKB-UniRule"/>
</dbReference>
<dbReference type="AlphaFoldDB" id="A0A5D3B4I0"/>
<feature type="compositionally biased region" description="Basic and acidic residues" evidence="10">
    <location>
        <begin position="141"/>
        <end position="152"/>
    </location>
</feature>
<dbReference type="Proteomes" id="UP000322245">
    <property type="component" value="Unassembled WGS sequence"/>
</dbReference>
<evidence type="ECO:0000259" key="11">
    <source>
        <dbReference type="Pfam" id="PF08638"/>
    </source>
</evidence>
<feature type="region of interest" description="Disordered" evidence="10">
    <location>
        <begin position="107"/>
        <end position="152"/>
    </location>
</feature>
<dbReference type="InterPro" id="IPR055122">
    <property type="entry name" value="Med14_N"/>
</dbReference>
<name>A0A5D3B4I0_9TREE</name>
<dbReference type="GO" id="GO:0016592">
    <property type="term" value="C:mediator complex"/>
    <property type="evidence" value="ECO:0007669"/>
    <property type="project" value="UniProtKB-UniRule"/>
</dbReference>
<dbReference type="GO" id="GO:0070847">
    <property type="term" value="C:core mediator complex"/>
    <property type="evidence" value="ECO:0007669"/>
    <property type="project" value="TreeGrafter"/>
</dbReference>
<evidence type="ECO:0000256" key="3">
    <source>
        <dbReference type="ARBA" id="ARBA00019619"/>
    </source>
</evidence>
<dbReference type="Pfam" id="PF08638">
    <property type="entry name" value="Med14"/>
    <property type="match status" value="1"/>
</dbReference>
<evidence type="ECO:0000256" key="4">
    <source>
        <dbReference type="ARBA" id="ARBA00023015"/>
    </source>
</evidence>
<keyword evidence="7 9" id="KW-0539">Nucleus</keyword>
<comment type="function">
    <text evidence="9">Component of the Mediator complex, a coactivator involved in the regulated transcription of nearly all RNA polymerase II-dependent genes. Mediator functions as a bridge to convey information from gene-specific regulatory proteins to the basal RNA polymerase II transcription machinery. Mediator is recruited to promoters by direct interactions with regulatory proteins and serves as a scaffold for the assembly of a functional preinitiation complex with RNA polymerase II and the general transcription factors.</text>
</comment>
<feature type="region of interest" description="Disordered" evidence="10">
    <location>
        <begin position="1220"/>
        <end position="1239"/>
    </location>
</feature>
<keyword evidence="5 9" id="KW-0010">Activator</keyword>
<organism evidence="12 13">
    <name type="scientific">Cryptococcus floricola</name>
    <dbReference type="NCBI Taxonomy" id="2591691"/>
    <lineage>
        <taxon>Eukaryota</taxon>
        <taxon>Fungi</taxon>
        <taxon>Dikarya</taxon>
        <taxon>Basidiomycota</taxon>
        <taxon>Agaricomycotina</taxon>
        <taxon>Tremellomycetes</taxon>
        <taxon>Tremellales</taxon>
        <taxon>Cryptococcaceae</taxon>
        <taxon>Cryptococcus</taxon>
    </lineage>
</organism>
<evidence type="ECO:0000313" key="13">
    <source>
        <dbReference type="Proteomes" id="UP000322245"/>
    </source>
</evidence>
<accession>A0A5D3B4I0</accession>
<reference evidence="12 13" key="1">
    <citation type="submission" date="2017-05" db="EMBL/GenBank/DDBJ databases">
        <title>The Genome Sequence of Tsuchiyaea wingfieldii DSM 27421.</title>
        <authorList>
            <person name="Cuomo C."/>
            <person name="Passer A."/>
            <person name="Billmyre B."/>
            <person name="Heitman J."/>
        </authorList>
    </citation>
    <scope>NUCLEOTIDE SEQUENCE [LARGE SCALE GENOMIC DNA]</scope>
    <source>
        <strain evidence="12 13">DSM 27421</strain>
    </source>
</reference>
<dbReference type="EMBL" id="NIDF01000003">
    <property type="protein sequence ID" value="TYJ58617.1"/>
    <property type="molecule type" value="Genomic_DNA"/>
</dbReference>
<evidence type="ECO:0000313" key="12">
    <source>
        <dbReference type="EMBL" id="TYJ58617.1"/>
    </source>
</evidence>
<keyword evidence="13" id="KW-1185">Reference proteome</keyword>
<feature type="region of interest" description="Disordered" evidence="10">
    <location>
        <begin position="1"/>
        <end position="26"/>
    </location>
</feature>
<keyword evidence="6 9" id="KW-0804">Transcription</keyword>
<evidence type="ECO:0000256" key="2">
    <source>
        <dbReference type="ARBA" id="ARBA00007813"/>
    </source>
</evidence>
<evidence type="ECO:0000256" key="5">
    <source>
        <dbReference type="ARBA" id="ARBA00023159"/>
    </source>
</evidence>
<sequence length="1239" mass="137009">MASSHNPQLGSDPYFAYPTPAPEQVESELPPYFQDENVPLGLVLDRFAKKSNHDLRVLLGETLPRLPAKDRPKPIIEYAKTNRQALVKYLAVLRWKTSVDIPAHLTAAPPLTTSVGPTSFPTPHSNGDMESSPSYQGLNKPKSDEEKKSLQGKVTDAKRIAHFLEHQNQQHELAIEHAKHVVNVVEGLRERNPDILTALSLQINGTYDRLPTSVVDLYLPKQPLTNSSILNVLRKLNQQIRYRLRCLDRVPSDLIIEGIKDGRVYVRGGHWRAELTVVGFGDASRWWLTGLAWGWKAKDRGIDDPGGMPGDSKQNKRFTGDELQGILDLVNAEVLVPRDVSLGEVDQDLQSDIEPSSKTSVDAPLSRLYNIIEHLSLNYQMETLYSQAVDLSQGRWRGQLFPEIDRIAKTLRLRYWIQRRHAPDSSRRLHSQGQKPASSPLIFGGSLLISISESNTLNTPLEDLLNDISLCEAESCERSLKMELAIKWIVEEGGAGGGMNAGDVMDNLQLQLNPESLTVEDLLSVATRTHAAHLTRAYTVPLYSSPRLIVAAPPFFDSSTDSTERPLTFLIPLPSRQTQSRSNLGIGVSSSTGLLEIVDEGAELDGARKDRARTSSNNVNDNKSSLSDEVWRLSVAAVMDNMETQLRQLGYHPTRHIPLRLKELVKANLHPLSTLFLALPASPYHYFVTQVQPPMGPAMGIDFQIIKLVPSSSDSGIGTKWDVGDQTSVSLEKLRARRKIDAAETQITPPLYEVDNHDLKELCILSNALVAQNIVEQQLKDRSIPYTSVFPPPSGPASPKSNSPLAGMIPTLCVDVRDLLRSLGRKGAGAGEAAVDVAFPKVWLQIEGWWDGGLCEVSTIVVLRHQPNMPSADSANPLVDGVDTDGDEAHEARAEGIFFDPLSSIVRFKAKTINQCVPSFLEQWERLSKVITVAGEVNRLNQKPVLADVKLLSFDLRKASLQYAPNHSASVTYSPSNDSYQITFSLSIPSSSSPNPPARSNPHTLLASLFSAKLNELTAQSSSAMRQKGEVGYQLCGLLQGTLPILSLSEDMRAQGASGWQLVVLDITRFQFVRDYKQCRYVLLVTLLPDLRHYLIQDGSLFEDSSGVDSYLGFLTPIPDSENLFFNALKAFPNSKVAAAEAPTLVSGLSDKGLYMESSSMVLDGGKAVMCGIAESDRRVAKKRKRDDLMGEDEEDIDGALHNTFKMSVYSKKQRDERLDALGKERDRKVDLRDVQRNV</sequence>
<keyword evidence="4 9" id="KW-0805">Transcription regulation</keyword>
<comment type="subcellular location">
    <subcellularLocation>
        <location evidence="1 9">Nucleus</location>
    </subcellularLocation>
</comment>
<evidence type="ECO:0000256" key="8">
    <source>
        <dbReference type="ARBA" id="ARBA00032007"/>
    </source>
</evidence>
<comment type="similarity">
    <text evidence="2 9">Belongs to the Mediator complex subunit 14 family.</text>
</comment>
<dbReference type="PANTHER" id="PTHR12809">
    <property type="entry name" value="MEDIATOR COMPLEX SUBUNIT"/>
    <property type="match status" value="1"/>
</dbReference>
<dbReference type="InterPro" id="IPR013947">
    <property type="entry name" value="Mediator_Med14"/>
</dbReference>
<protein>
    <recommendedName>
        <fullName evidence="3 9">Mediator of RNA polymerase II transcription subunit 14</fullName>
    </recommendedName>
    <alternativeName>
        <fullName evidence="8 9">Mediator complex subunit 14</fullName>
    </alternativeName>
</protein>